<proteinExistence type="predicted"/>
<feature type="compositionally biased region" description="Low complexity" evidence="1">
    <location>
        <begin position="798"/>
        <end position="808"/>
    </location>
</feature>
<reference evidence="2" key="1">
    <citation type="submission" date="2022-12" db="EMBL/GenBank/DDBJ databases">
        <authorList>
            <person name="Petersen C."/>
        </authorList>
    </citation>
    <scope>NUCLEOTIDE SEQUENCE</scope>
    <source>
        <strain evidence="2">IBT 29677</strain>
    </source>
</reference>
<dbReference type="AlphaFoldDB" id="A0A9X0BAR6"/>
<protein>
    <submittedName>
        <fullName evidence="2">Uncharacterized protein</fullName>
    </submittedName>
</protein>
<comment type="caution">
    <text evidence="2">The sequence shown here is derived from an EMBL/GenBank/DDBJ whole genome shotgun (WGS) entry which is preliminary data.</text>
</comment>
<feature type="compositionally biased region" description="Basic and acidic residues" evidence="1">
    <location>
        <begin position="175"/>
        <end position="186"/>
    </location>
</feature>
<dbReference type="Proteomes" id="UP001147747">
    <property type="component" value="Unassembled WGS sequence"/>
</dbReference>
<organism evidence="2 3">
    <name type="scientific">Penicillium cosmopolitanum</name>
    <dbReference type="NCBI Taxonomy" id="1131564"/>
    <lineage>
        <taxon>Eukaryota</taxon>
        <taxon>Fungi</taxon>
        <taxon>Dikarya</taxon>
        <taxon>Ascomycota</taxon>
        <taxon>Pezizomycotina</taxon>
        <taxon>Eurotiomycetes</taxon>
        <taxon>Eurotiomycetidae</taxon>
        <taxon>Eurotiales</taxon>
        <taxon>Aspergillaceae</taxon>
        <taxon>Penicillium</taxon>
    </lineage>
</organism>
<feature type="region of interest" description="Disordered" evidence="1">
    <location>
        <begin position="630"/>
        <end position="910"/>
    </location>
</feature>
<evidence type="ECO:0000313" key="2">
    <source>
        <dbReference type="EMBL" id="KAJ5397984.1"/>
    </source>
</evidence>
<feature type="region of interest" description="Disordered" evidence="1">
    <location>
        <begin position="173"/>
        <end position="207"/>
    </location>
</feature>
<feature type="compositionally biased region" description="Basic and acidic residues" evidence="1">
    <location>
        <begin position="642"/>
        <end position="654"/>
    </location>
</feature>
<reference evidence="2" key="2">
    <citation type="journal article" date="2023" name="IMA Fungus">
        <title>Comparative genomic study of the Penicillium genus elucidates a diverse pangenome and 15 lateral gene transfer events.</title>
        <authorList>
            <person name="Petersen C."/>
            <person name="Sorensen T."/>
            <person name="Nielsen M.R."/>
            <person name="Sondergaard T.E."/>
            <person name="Sorensen J.L."/>
            <person name="Fitzpatrick D.A."/>
            <person name="Frisvad J.C."/>
            <person name="Nielsen K.L."/>
        </authorList>
    </citation>
    <scope>NUCLEOTIDE SEQUENCE</scope>
    <source>
        <strain evidence="2">IBT 29677</strain>
    </source>
</reference>
<feature type="region of interest" description="Disordered" evidence="1">
    <location>
        <begin position="73"/>
        <end position="105"/>
    </location>
</feature>
<keyword evidence="3" id="KW-1185">Reference proteome</keyword>
<dbReference type="RefSeq" id="XP_056490036.1">
    <property type="nucleotide sequence ID" value="XM_056630734.1"/>
</dbReference>
<evidence type="ECO:0000313" key="3">
    <source>
        <dbReference type="Proteomes" id="UP001147747"/>
    </source>
</evidence>
<feature type="compositionally biased region" description="Polar residues" evidence="1">
    <location>
        <begin position="187"/>
        <end position="198"/>
    </location>
</feature>
<evidence type="ECO:0000256" key="1">
    <source>
        <dbReference type="SAM" id="MobiDB-lite"/>
    </source>
</evidence>
<feature type="compositionally biased region" description="Basic and acidic residues" evidence="1">
    <location>
        <begin position="722"/>
        <end position="734"/>
    </location>
</feature>
<dbReference type="EMBL" id="JAPZBU010000006">
    <property type="protein sequence ID" value="KAJ5397984.1"/>
    <property type="molecule type" value="Genomic_DNA"/>
</dbReference>
<accession>A0A9X0BAR6</accession>
<feature type="compositionally biased region" description="Basic and acidic residues" evidence="1">
    <location>
        <begin position="884"/>
        <end position="894"/>
    </location>
</feature>
<sequence length="910" mass="100414">MVAKWPSIPPIEDECIDTLGLIEGFKDQYMEICSHTLKHPTAAAPAGYVMGLMFHANKVITLLAEQLQSSYQKKSGLEEAPPNPEPRTVPNAGVTLPNSPAPGPSQIVAQASANGIEAHAVAGRTRDLNDGLLNGAPQNKNPELVPTRVEEHVDDPMDEEGDANEKEIQIAASKSCKENTQKDKADSGNSSMLQSDSSMADAHMAHTPTAAGATVDIEMADISMTESNTVENGLSDPLREDMLIAGDEDPNEEGEDYHFEDDGLDVTSVLSSDIAVTEHNNPVSEEPLTAPILYTGPNSFRIRWECSDPPYAAQAYQQYHQDPQKKPLAIVIDLNKALHTSSDTTLKKKLIKTVQVQRSGDLDVYPWEGSNIEYLIQNAQYWFPHLKKGDAARVSGRYVTGVDGQDPSSEGISAPTGVEQVLPFALRICWKGSRSPYKNWESDRAVQSISQSITSALRSSRIRGLSQMKIFYIEHRPEFGDIILYPNGHSEREELIKHAHSWIPYLEDGDSAWLPGFYYTDTKGKPTPNPFENVHFQPSSLLGITCCPFYITLKMTEFHAMAWKEQGGSLSEMRERVDTALKRSSDPEVAAVKISGIVHESETRSLHVHLNSIEDRHMLQKNIDKWDLGIFENPPPVAMKSTENDTQRRKEDQRTITPNQSKNRDPKPGPSYTLSKPVVPGYNGAHGGSVPQGPRDQTSTSLPFNAPDRPAAFERNGIATQKRPDDQGPKDHISKIPYVHPSRVQQNGVPRGPDPRGSNIAPNQMPLNNPRLLAAPVYNGTRRRSEPQEPNGQPPNRLPLNNPRIPGPSGYTGTHHRFETQQPEVQAPISQPFNPPNGPAAAQAPAHGGKSRKGNREPARPNKLAQPQNNSNPPNPPRPGNAEQGKRSKGDKRRDARHRQKARMREVQNK</sequence>
<name>A0A9X0BAR6_9EURO</name>
<dbReference type="GeneID" id="81369714"/>
<gene>
    <name evidence="2" type="ORF">N7509_006097</name>
</gene>
<dbReference type="OrthoDB" id="4369912at2759"/>